<reference evidence="2" key="1">
    <citation type="journal article" date="2020" name="Stud. Mycol.">
        <title>101 Dothideomycetes genomes: a test case for predicting lifestyles and emergence of pathogens.</title>
        <authorList>
            <person name="Haridas S."/>
            <person name="Albert R."/>
            <person name="Binder M."/>
            <person name="Bloem J."/>
            <person name="Labutti K."/>
            <person name="Salamov A."/>
            <person name="Andreopoulos B."/>
            <person name="Baker S."/>
            <person name="Barry K."/>
            <person name="Bills G."/>
            <person name="Bluhm B."/>
            <person name="Cannon C."/>
            <person name="Castanera R."/>
            <person name="Culley D."/>
            <person name="Daum C."/>
            <person name="Ezra D."/>
            <person name="Gonzalez J."/>
            <person name="Henrissat B."/>
            <person name="Kuo A."/>
            <person name="Liang C."/>
            <person name="Lipzen A."/>
            <person name="Lutzoni F."/>
            <person name="Magnuson J."/>
            <person name="Mondo S."/>
            <person name="Nolan M."/>
            <person name="Ohm R."/>
            <person name="Pangilinan J."/>
            <person name="Park H.-J."/>
            <person name="Ramirez L."/>
            <person name="Alfaro M."/>
            <person name="Sun H."/>
            <person name="Tritt A."/>
            <person name="Yoshinaga Y."/>
            <person name="Zwiers L.-H."/>
            <person name="Turgeon B."/>
            <person name="Goodwin S."/>
            <person name="Spatafora J."/>
            <person name="Crous P."/>
            <person name="Grigoriev I."/>
        </authorList>
    </citation>
    <scope>NUCLEOTIDE SEQUENCE</scope>
    <source>
        <strain evidence="2">CBS 122367</strain>
    </source>
</reference>
<feature type="chain" id="PRO_5026170094" evidence="1">
    <location>
        <begin position="17"/>
        <end position="72"/>
    </location>
</feature>
<gene>
    <name evidence="2" type="ORF">K458DRAFT_381546</name>
</gene>
<evidence type="ECO:0000313" key="2">
    <source>
        <dbReference type="EMBL" id="KAF2691703.1"/>
    </source>
</evidence>
<evidence type="ECO:0000313" key="3">
    <source>
        <dbReference type="Proteomes" id="UP000799291"/>
    </source>
</evidence>
<keyword evidence="1" id="KW-0732">Signal</keyword>
<keyword evidence="3" id="KW-1185">Reference proteome</keyword>
<dbReference type="Proteomes" id="UP000799291">
    <property type="component" value="Unassembled WGS sequence"/>
</dbReference>
<sequence>MKFSLIISAIAAIAIANPQNDVRDPCDKCDKKFLACKQSWACWFNPPQCDRMCECRTQNFEDCKDKCHYNRC</sequence>
<feature type="signal peptide" evidence="1">
    <location>
        <begin position="1"/>
        <end position="16"/>
    </location>
</feature>
<organism evidence="2 3">
    <name type="scientific">Lentithecium fluviatile CBS 122367</name>
    <dbReference type="NCBI Taxonomy" id="1168545"/>
    <lineage>
        <taxon>Eukaryota</taxon>
        <taxon>Fungi</taxon>
        <taxon>Dikarya</taxon>
        <taxon>Ascomycota</taxon>
        <taxon>Pezizomycotina</taxon>
        <taxon>Dothideomycetes</taxon>
        <taxon>Pleosporomycetidae</taxon>
        <taxon>Pleosporales</taxon>
        <taxon>Massarineae</taxon>
        <taxon>Lentitheciaceae</taxon>
        <taxon>Lentithecium</taxon>
    </lineage>
</organism>
<name>A0A6G1JNG7_9PLEO</name>
<protein>
    <submittedName>
        <fullName evidence="2">Uncharacterized protein</fullName>
    </submittedName>
</protein>
<dbReference type="AlphaFoldDB" id="A0A6G1JNG7"/>
<accession>A0A6G1JNG7</accession>
<dbReference type="EMBL" id="MU005569">
    <property type="protein sequence ID" value="KAF2691703.1"/>
    <property type="molecule type" value="Genomic_DNA"/>
</dbReference>
<proteinExistence type="predicted"/>
<dbReference type="OrthoDB" id="3662007at2759"/>
<evidence type="ECO:0000256" key="1">
    <source>
        <dbReference type="SAM" id="SignalP"/>
    </source>
</evidence>